<evidence type="ECO:0000259" key="2">
    <source>
        <dbReference type="PROSITE" id="PS51471"/>
    </source>
</evidence>
<dbReference type="GO" id="GO:0032963">
    <property type="term" value="P:collagen metabolic process"/>
    <property type="evidence" value="ECO:0007669"/>
    <property type="project" value="InterPro"/>
</dbReference>
<reference evidence="3" key="1">
    <citation type="submission" date="2021-02" db="EMBL/GenBank/DDBJ databases">
        <authorList>
            <person name="Dougan E. K."/>
            <person name="Rhodes N."/>
            <person name="Thang M."/>
            <person name="Chan C."/>
        </authorList>
    </citation>
    <scope>NUCLEOTIDE SEQUENCE</scope>
</reference>
<evidence type="ECO:0000313" key="4">
    <source>
        <dbReference type="Proteomes" id="UP000601435"/>
    </source>
</evidence>
<feature type="region of interest" description="Disordered" evidence="1">
    <location>
        <begin position="339"/>
        <end position="384"/>
    </location>
</feature>
<feature type="domain" description="Fe2OG dioxygenase" evidence="2">
    <location>
        <begin position="461"/>
        <end position="596"/>
    </location>
</feature>
<dbReference type="InterPro" id="IPR005123">
    <property type="entry name" value="Oxoglu/Fe-dep_dioxygenase_dom"/>
</dbReference>
<name>A0A812R2T9_9DINO</name>
<dbReference type="PROSITE" id="PS51471">
    <property type="entry name" value="FE2OG_OXY"/>
    <property type="match status" value="2"/>
</dbReference>
<comment type="caution">
    <text evidence="3">The sequence shown here is derived from an EMBL/GenBank/DDBJ whole genome shotgun (WGS) entry which is preliminary data.</text>
</comment>
<dbReference type="OrthoDB" id="406751at2759"/>
<proteinExistence type="predicted"/>
<dbReference type="Gene3D" id="2.60.120.620">
    <property type="entry name" value="q2cbj1_9rhob like domain"/>
    <property type="match status" value="2"/>
</dbReference>
<sequence length="677" mass="75842">SKLMKPSGGGRWGPSLIPCTAGGKIPGESDFTHCPFQQSFVRCGPHHRAELCVLDKDDIRRLHGVWEKYRDDLTWPVHDKKPKFSQEDFETFYGIAQQVVDAMVEEYKVPMILDQATISNTNHIGHPPHCDNVGFDSVWWNGRRIRGEDELPAARGGAYVLWRPEKTSYRSYSCSVALSDPNGYEGGELQFFDTWGARQPVATYKCAEGCGVAFCGCQRNIHAVTGVKHGFRLVLLIWTRPPGVPVQEAQAHVCYFRPGTGHGCWLHSLDIQRGLAQRAGRLEAWLPSQVDDGCLCDDCVEERAKVSWKDFASFWVQKSFYDDDTPQQSRTEDCLHQVSEASAEKSNKATPSTSAGSSPRSPVTPDSVGAQGRDTEDATAVSDFSRHCPYQQPHRWCRVHERRELTDVVDQDDIRTLQRIWKRHQDDLTRPFYRKKPTYSAEEFDDFSRIAQKVVNAMSEEFGQALVLDQASVSSTNRRGHPPHADNVQFDSVWWQGRQLKQSDEVEAARGGAPVLWKASKTGYRNYSASISLTNPEDYGGGNLEFFGSWGATSPEACMRPPAGSGVAFCGCQNNIHAVSGVTRGFRLVLVVWTRHPDACVPEEQTHLCYFRPGTGLSIWLTSADLQNYPKRRRKNVGCGPHRYGDDEVLELNATTPSAECKEFAENSSSLDWSLVN</sequence>
<dbReference type="InterPro" id="IPR039575">
    <property type="entry name" value="P3H"/>
</dbReference>
<feature type="compositionally biased region" description="Polar residues" evidence="1">
    <location>
        <begin position="348"/>
        <end position="361"/>
    </location>
</feature>
<evidence type="ECO:0000256" key="1">
    <source>
        <dbReference type="SAM" id="MobiDB-lite"/>
    </source>
</evidence>
<accession>A0A812R2T9</accession>
<gene>
    <name evidence="3" type="ORF">SNEC2469_LOCUS11433</name>
</gene>
<dbReference type="PANTHER" id="PTHR14049">
    <property type="entry name" value="LEPRECAN 1"/>
    <property type="match status" value="1"/>
</dbReference>
<keyword evidence="4" id="KW-1185">Reference proteome</keyword>
<protein>
    <recommendedName>
        <fullName evidence="2">Fe2OG dioxygenase domain-containing protein</fullName>
    </recommendedName>
</protein>
<dbReference type="AlphaFoldDB" id="A0A812R2T9"/>
<feature type="domain" description="Fe2OG dioxygenase" evidence="2">
    <location>
        <begin position="98"/>
        <end position="241"/>
    </location>
</feature>
<organism evidence="3 4">
    <name type="scientific">Symbiodinium necroappetens</name>
    <dbReference type="NCBI Taxonomy" id="1628268"/>
    <lineage>
        <taxon>Eukaryota</taxon>
        <taxon>Sar</taxon>
        <taxon>Alveolata</taxon>
        <taxon>Dinophyceae</taxon>
        <taxon>Suessiales</taxon>
        <taxon>Symbiodiniaceae</taxon>
        <taxon>Symbiodinium</taxon>
    </lineage>
</organism>
<dbReference type="Proteomes" id="UP000601435">
    <property type="component" value="Unassembled WGS sequence"/>
</dbReference>
<feature type="non-terminal residue" evidence="3">
    <location>
        <position position="1"/>
    </location>
</feature>
<dbReference type="EMBL" id="CAJNJA010018143">
    <property type="protein sequence ID" value="CAE7416243.1"/>
    <property type="molecule type" value="Genomic_DNA"/>
</dbReference>
<evidence type="ECO:0000313" key="3">
    <source>
        <dbReference type="EMBL" id="CAE7416243.1"/>
    </source>
</evidence>
<dbReference type="PANTHER" id="PTHR14049:SF9">
    <property type="entry name" value="PROCOLLAGEN-PROLINE 3-DIOXYGENASE"/>
    <property type="match status" value="1"/>
</dbReference>